<name>A0ABQ1ETQ9_9BACL</name>
<evidence type="ECO:0000313" key="2">
    <source>
        <dbReference type="Proteomes" id="UP000615455"/>
    </source>
</evidence>
<gene>
    <name evidence="1" type="ORF">GCM10008018_34460</name>
</gene>
<dbReference type="SUPFAM" id="SSF56317">
    <property type="entry name" value="Carbon-nitrogen hydrolase"/>
    <property type="match status" value="1"/>
</dbReference>
<organism evidence="1 2">
    <name type="scientific">Paenibacillus marchantiophytorum</name>
    <dbReference type="NCBI Taxonomy" id="1619310"/>
    <lineage>
        <taxon>Bacteria</taxon>
        <taxon>Bacillati</taxon>
        <taxon>Bacillota</taxon>
        <taxon>Bacilli</taxon>
        <taxon>Bacillales</taxon>
        <taxon>Paenibacillaceae</taxon>
        <taxon>Paenibacillus</taxon>
    </lineage>
</organism>
<dbReference type="InterPro" id="IPR036526">
    <property type="entry name" value="C-N_Hydrolase_sf"/>
</dbReference>
<evidence type="ECO:0000313" key="1">
    <source>
        <dbReference type="EMBL" id="GFZ85453.1"/>
    </source>
</evidence>
<reference evidence="2" key="1">
    <citation type="journal article" date="2019" name="Int. J. Syst. Evol. Microbiol.">
        <title>The Global Catalogue of Microorganisms (GCM) 10K type strain sequencing project: providing services to taxonomists for standard genome sequencing and annotation.</title>
        <authorList>
            <consortium name="The Broad Institute Genomics Platform"/>
            <consortium name="The Broad Institute Genome Sequencing Center for Infectious Disease"/>
            <person name="Wu L."/>
            <person name="Ma J."/>
        </authorList>
    </citation>
    <scope>NUCLEOTIDE SEQUENCE [LARGE SCALE GENOMIC DNA]</scope>
    <source>
        <strain evidence="2">CGMCC 1.15043</strain>
    </source>
</reference>
<dbReference type="Proteomes" id="UP000615455">
    <property type="component" value="Unassembled WGS sequence"/>
</dbReference>
<protein>
    <recommendedName>
        <fullName evidence="3">CN hydrolase domain-containing protein</fullName>
    </recommendedName>
</protein>
<keyword evidence="2" id="KW-1185">Reference proteome</keyword>
<evidence type="ECO:0008006" key="3">
    <source>
        <dbReference type="Google" id="ProtNLM"/>
    </source>
</evidence>
<comment type="caution">
    <text evidence="1">The sequence shown here is derived from an EMBL/GenBank/DDBJ whole genome shotgun (WGS) entry which is preliminary data.</text>
</comment>
<sequence>MLEGERSTLKMRVSAVQYHLHTIHSLEEFAAQVEHYVKIAQEFEADFVLFPELFTTQLMSIGDDNGKALPTTRKLTAAFFKGWLSRRACI</sequence>
<dbReference type="EMBL" id="BMHE01000016">
    <property type="protein sequence ID" value="GFZ85453.1"/>
    <property type="molecule type" value="Genomic_DNA"/>
</dbReference>
<accession>A0ABQ1ETQ9</accession>
<proteinExistence type="predicted"/>
<dbReference type="Gene3D" id="3.60.110.10">
    <property type="entry name" value="Carbon-nitrogen hydrolase"/>
    <property type="match status" value="1"/>
</dbReference>